<comment type="catalytic activity">
    <reaction evidence="1 4">
        <text>D-cellobiose = beta-D-glucosyl-(1-&gt;4)-D-mannopyranose</text>
        <dbReference type="Rhea" id="RHEA:23384"/>
        <dbReference type="ChEBI" id="CHEBI:17057"/>
        <dbReference type="ChEBI" id="CHEBI:47931"/>
        <dbReference type="EC" id="5.1.3.11"/>
    </reaction>
</comment>
<organism evidence="5 6">
    <name type="scientific">Candidatus Galacturonatibacter soehngenii</name>
    <dbReference type="NCBI Taxonomy" id="2307010"/>
    <lineage>
        <taxon>Bacteria</taxon>
        <taxon>Bacillati</taxon>
        <taxon>Bacillota</taxon>
        <taxon>Clostridia</taxon>
        <taxon>Lachnospirales</taxon>
        <taxon>Lachnospiraceae</taxon>
        <taxon>Candidatus Galacturonatibacter</taxon>
    </lineage>
</organism>
<comment type="function">
    <text evidence="4">Catalyzes the reversible epimerization of cellobiose to 4-O-beta-D-glucopyranosyl-D-mannose (Glc-Man).</text>
</comment>
<dbReference type="HAMAP" id="MF_00929">
    <property type="entry name" value="Cellobiose_2_epim"/>
    <property type="match status" value="1"/>
</dbReference>
<dbReference type="InterPro" id="IPR028584">
    <property type="entry name" value="Cellobiose_2_epim"/>
</dbReference>
<protein>
    <recommendedName>
        <fullName evidence="4">Cellobiose 2-epimerase</fullName>
        <shortName evidence="4">CE</shortName>
        <ecNumber evidence="4">5.1.3.11</ecNumber>
    </recommendedName>
</protein>
<evidence type="ECO:0000313" key="5">
    <source>
        <dbReference type="EMBL" id="KAB1435748.1"/>
    </source>
</evidence>
<dbReference type="Pfam" id="PF07221">
    <property type="entry name" value="GlcNAc_2-epim"/>
    <property type="match status" value="1"/>
</dbReference>
<name>A0A7V7QI10_9FIRM</name>
<dbReference type="PANTHER" id="PTHR15108">
    <property type="entry name" value="N-ACYLGLUCOSAMINE-2-EPIMERASE"/>
    <property type="match status" value="1"/>
</dbReference>
<comment type="caution">
    <text evidence="5">The sequence shown here is derived from an EMBL/GenBank/DDBJ whole genome shotgun (WGS) entry which is preliminary data.</text>
</comment>
<dbReference type="OrthoDB" id="5141876at2"/>
<evidence type="ECO:0000256" key="1">
    <source>
        <dbReference type="ARBA" id="ARBA00001470"/>
    </source>
</evidence>
<dbReference type="EC" id="5.1.3.11" evidence="4"/>
<dbReference type="GO" id="GO:0005975">
    <property type="term" value="P:carbohydrate metabolic process"/>
    <property type="evidence" value="ECO:0007669"/>
    <property type="project" value="InterPro"/>
</dbReference>
<dbReference type="Proteomes" id="UP000461768">
    <property type="component" value="Unassembled WGS sequence"/>
</dbReference>
<evidence type="ECO:0000313" key="6">
    <source>
        <dbReference type="Proteomes" id="UP000461768"/>
    </source>
</evidence>
<sequence length="389" mass="46004">MSLKEEVKQHLEEKIIPFWKGLRDDDFGGYYGYMDFNLQVQKEYEKGCILNSRILWFFSNAYTALGDTTLLEEANHAFYYMKNVFLDKTYGGVFWSVTYDGKVADSTKHTYNQAFAIYALASYYEASKDKSALDFAYQLFERLETTCVDQYGYLESFTQDWKPESNEKLSENGLLADKTMNTHLHILEAYTQLYRVGKENKVKKRLEEILRIFKNRIYNQEKVRLEVFFDEKFHTISDLYSYGHDIEASWLLDYACDVVQEKNLVKETKAYTTALAHAVYKNALNGDGSMKNEKFKGIEDQSRIWWVQAEAMVGFYNVYQKTFDEKYLIAVHKLWEYVKENVVDKRQGAEWFWALDKEGKVIKTMPIVEPWKCPYHNGRMCIEIMRRIL</sequence>
<reference evidence="5 6" key="1">
    <citation type="submission" date="2019-09" db="EMBL/GenBank/DDBJ databases">
        <authorList>
            <person name="Valk L.C."/>
        </authorList>
    </citation>
    <scope>NUCLEOTIDE SEQUENCE [LARGE SCALE GENOMIC DNA]</scope>
    <source>
        <strain evidence="5">GalUA</strain>
    </source>
</reference>
<reference evidence="5 6" key="2">
    <citation type="submission" date="2020-02" db="EMBL/GenBank/DDBJ databases">
        <title>Candidatus Galacturonibacter soehngenii shows hetero-acetogenic catabolism of galacturonic acid but lacks a canonical carbon monoxide dehydrogenase/acetyl-CoA synthase complex.</title>
        <authorList>
            <person name="Diender M."/>
            <person name="Stouten G.R."/>
            <person name="Petersen J.F."/>
            <person name="Nielsen P.H."/>
            <person name="Dueholm M.S."/>
            <person name="Pronk J.T."/>
            <person name="Van Loosdrecht M.C.M."/>
        </authorList>
    </citation>
    <scope>NUCLEOTIDE SEQUENCE [LARGE SCALE GENOMIC DNA]</scope>
    <source>
        <strain evidence="5">GalUA</strain>
    </source>
</reference>
<comment type="similarity">
    <text evidence="4">Belongs to the cellobiose 2-epimerase family.</text>
</comment>
<dbReference type="InterPro" id="IPR010819">
    <property type="entry name" value="AGE/CE"/>
</dbReference>
<proteinExistence type="inferred from homology"/>
<dbReference type="EMBL" id="WAGX01000007">
    <property type="protein sequence ID" value="KAB1435748.1"/>
    <property type="molecule type" value="Genomic_DNA"/>
</dbReference>
<evidence type="ECO:0000256" key="2">
    <source>
        <dbReference type="ARBA" id="ARBA00008558"/>
    </source>
</evidence>
<keyword evidence="6" id="KW-1185">Reference proteome</keyword>
<evidence type="ECO:0000256" key="3">
    <source>
        <dbReference type="ARBA" id="ARBA00023235"/>
    </source>
</evidence>
<dbReference type="RefSeq" id="WP_151147235.1">
    <property type="nucleotide sequence ID" value="NZ_WAGX01000007.1"/>
</dbReference>
<gene>
    <name evidence="5" type="ORF">F7O84_15315</name>
</gene>
<keyword evidence="3 4" id="KW-0413">Isomerase</keyword>
<evidence type="ECO:0000256" key="4">
    <source>
        <dbReference type="HAMAP-Rule" id="MF_00929"/>
    </source>
</evidence>
<dbReference type="GO" id="GO:0047736">
    <property type="term" value="F:cellobiose epimerase activity"/>
    <property type="evidence" value="ECO:0007669"/>
    <property type="project" value="UniProtKB-UniRule"/>
</dbReference>
<dbReference type="InterPro" id="IPR012341">
    <property type="entry name" value="6hp_glycosidase-like_sf"/>
</dbReference>
<accession>A0A7V7QI10</accession>
<dbReference type="AlphaFoldDB" id="A0A7V7QI10"/>
<dbReference type="SUPFAM" id="SSF48208">
    <property type="entry name" value="Six-hairpin glycosidases"/>
    <property type="match status" value="1"/>
</dbReference>
<dbReference type="Gene3D" id="1.50.10.10">
    <property type="match status" value="1"/>
</dbReference>
<dbReference type="InterPro" id="IPR008928">
    <property type="entry name" value="6-hairpin_glycosidase_sf"/>
</dbReference>
<comment type="similarity">
    <text evidence="2">Belongs to the N-acylglucosamine 2-epimerase family.</text>
</comment>